<evidence type="ECO:0000313" key="2">
    <source>
        <dbReference type="Proteomes" id="UP000267096"/>
    </source>
</evidence>
<dbReference type="GO" id="GO:0007165">
    <property type="term" value="P:signal transduction"/>
    <property type="evidence" value="ECO:0007669"/>
    <property type="project" value="InterPro"/>
</dbReference>
<accession>A0A0M3JD71</accession>
<reference evidence="1 2" key="2">
    <citation type="submission" date="2018-11" db="EMBL/GenBank/DDBJ databases">
        <authorList>
            <consortium name="Pathogen Informatics"/>
        </authorList>
    </citation>
    <scope>NUCLEOTIDE SEQUENCE [LARGE SCALE GENOMIC DNA]</scope>
</reference>
<protein>
    <submittedName>
        <fullName evidence="1 3">Uncharacterized protein</fullName>
    </submittedName>
</protein>
<evidence type="ECO:0000313" key="1">
    <source>
        <dbReference type="EMBL" id="VDK25381.1"/>
    </source>
</evidence>
<sequence length="133" mass="14760">MFARYASDGFVLRTHRIFHAKLKLLIAVEPGNSGKTGSAPGKMGNCESSNTDLIKRNAEINRDIEKERRQDESVVKLLLLGVCILRIIHDHGYPPDEALQRKNMVHANAIQSIGAILNGMHELKIPLAGPRNQ</sequence>
<keyword evidence="2" id="KW-1185">Reference proteome</keyword>
<name>A0A0M3JD71_ANISI</name>
<dbReference type="Proteomes" id="UP000267096">
    <property type="component" value="Unassembled WGS sequence"/>
</dbReference>
<evidence type="ECO:0000313" key="3">
    <source>
        <dbReference type="WBParaSite" id="ASIM_0000555701-mRNA-1"/>
    </source>
</evidence>
<reference evidence="3" key="1">
    <citation type="submission" date="2017-02" db="UniProtKB">
        <authorList>
            <consortium name="WormBaseParasite"/>
        </authorList>
    </citation>
    <scope>IDENTIFICATION</scope>
</reference>
<dbReference type="InterPro" id="IPR011025">
    <property type="entry name" value="GproteinA_insert"/>
</dbReference>
<gene>
    <name evidence="1" type="ORF">ASIM_LOCUS5356</name>
</gene>
<organism evidence="3">
    <name type="scientific">Anisakis simplex</name>
    <name type="common">Herring worm</name>
    <dbReference type="NCBI Taxonomy" id="6269"/>
    <lineage>
        <taxon>Eukaryota</taxon>
        <taxon>Metazoa</taxon>
        <taxon>Ecdysozoa</taxon>
        <taxon>Nematoda</taxon>
        <taxon>Chromadorea</taxon>
        <taxon>Rhabditida</taxon>
        <taxon>Spirurina</taxon>
        <taxon>Ascaridomorpha</taxon>
        <taxon>Ascaridoidea</taxon>
        <taxon>Anisakidae</taxon>
        <taxon>Anisakis</taxon>
        <taxon>Anisakis simplex complex</taxon>
    </lineage>
</organism>
<dbReference type="OrthoDB" id="5817230at2759"/>
<proteinExistence type="predicted"/>
<dbReference type="Gene3D" id="1.10.400.10">
    <property type="entry name" value="GI Alpha 1, domain 2-like"/>
    <property type="match status" value="1"/>
</dbReference>
<dbReference type="AlphaFoldDB" id="A0A0M3JD71"/>
<dbReference type="EMBL" id="UYRR01010368">
    <property type="protein sequence ID" value="VDK25381.1"/>
    <property type="molecule type" value="Genomic_DNA"/>
</dbReference>
<dbReference type="WBParaSite" id="ASIM_0000555701-mRNA-1">
    <property type="protein sequence ID" value="ASIM_0000555701-mRNA-1"/>
    <property type="gene ID" value="ASIM_0000555701"/>
</dbReference>